<accession>A0A095ZPV7</accession>
<dbReference type="Gene3D" id="3.40.50.300">
    <property type="entry name" value="P-loop containing nucleotide triphosphate hydrolases"/>
    <property type="match status" value="1"/>
</dbReference>
<evidence type="ECO:0000313" key="7">
    <source>
        <dbReference type="EMBL" id="KGF36411.1"/>
    </source>
</evidence>
<organism evidence="7 8">
    <name type="scientific">Hoylesella buccalis DNF00853</name>
    <dbReference type="NCBI Taxonomy" id="1401074"/>
    <lineage>
        <taxon>Bacteria</taxon>
        <taxon>Pseudomonadati</taxon>
        <taxon>Bacteroidota</taxon>
        <taxon>Bacteroidia</taxon>
        <taxon>Bacteroidales</taxon>
        <taxon>Prevotellaceae</taxon>
        <taxon>Hoylesella</taxon>
    </lineage>
</organism>
<dbReference type="CDD" id="cd04170">
    <property type="entry name" value="EF-G_bact"/>
    <property type="match status" value="1"/>
</dbReference>
<evidence type="ECO:0000256" key="1">
    <source>
        <dbReference type="ARBA" id="ARBA00013902"/>
    </source>
</evidence>
<dbReference type="InterPro" id="IPR027417">
    <property type="entry name" value="P-loop_NTPase"/>
</dbReference>
<dbReference type="Gene3D" id="3.30.70.240">
    <property type="match status" value="1"/>
</dbReference>
<dbReference type="InterPro" id="IPR005517">
    <property type="entry name" value="Transl_elong_EFG/EF2_IV"/>
</dbReference>
<dbReference type="InterPro" id="IPR047872">
    <property type="entry name" value="EFG_IV"/>
</dbReference>
<dbReference type="InterPro" id="IPR009000">
    <property type="entry name" value="Transl_B-barrel_sf"/>
</dbReference>
<proteinExistence type="predicted"/>
<dbReference type="Pfam" id="PF22042">
    <property type="entry name" value="EF-G_D2"/>
    <property type="match status" value="1"/>
</dbReference>
<reference evidence="7 8" key="1">
    <citation type="submission" date="2014-07" db="EMBL/GenBank/DDBJ databases">
        <authorList>
            <person name="McCorrison J."/>
            <person name="Sanka R."/>
            <person name="Torralba M."/>
            <person name="Gillis M."/>
            <person name="Haft D.H."/>
            <person name="Methe B."/>
            <person name="Sutton G."/>
            <person name="Nelson K.E."/>
        </authorList>
    </citation>
    <scope>NUCLEOTIDE SEQUENCE [LARGE SCALE GENOMIC DNA]</scope>
    <source>
        <strain evidence="7 8">DNF00853</strain>
    </source>
</reference>
<dbReference type="InterPro" id="IPR041095">
    <property type="entry name" value="EFG_II"/>
</dbReference>
<dbReference type="PANTHER" id="PTHR43261:SF6">
    <property type="entry name" value="ELONGATION FACTOR G-LIKE PROTEIN"/>
    <property type="match status" value="1"/>
</dbReference>
<dbReference type="PRINTS" id="PR00315">
    <property type="entry name" value="ELONGATNFCT"/>
</dbReference>
<dbReference type="PANTHER" id="PTHR43261">
    <property type="entry name" value="TRANSLATION ELONGATION FACTOR G-RELATED"/>
    <property type="match status" value="1"/>
</dbReference>
<dbReference type="SMART" id="SM00838">
    <property type="entry name" value="EFG_C"/>
    <property type="match status" value="1"/>
</dbReference>
<dbReference type="InterPro" id="IPR000640">
    <property type="entry name" value="EFG_V-like"/>
</dbReference>
<keyword evidence="7" id="KW-0251">Elongation factor</keyword>
<dbReference type="GO" id="GO:0003924">
    <property type="term" value="F:GTPase activity"/>
    <property type="evidence" value="ECO:0007669"/>
    <property type="project" value="InterPro"/>
</dbReference>
<dbReference type="Gene3D" id="3.30.70.870">
    <property type="entry name" value="Elongation Factor G (Translational Gtpase), domain 3"/>
    <property type="match status" value="1"/>
</dbReference>
<dbReference type="NCBIfam" id="TIGR00231">
    <property type="entry name" value="small_GTP"/>
    <property type="match status" value="1"/>
</dbReference>
<dbReference type="Gene3D" id="3.30.230.10">
    <property type="match status" value="1"/>
</dbReference>
<dbReference type="GO" id="GO:0003746">
    <property type="term" value="F:translation elongation factor activity"/>
    <property type="evidence" value="ECO:0007669"/>
    <property type="project" value="UniProtKB-KW"/>
</dbReference>
<keyword evidence="3" id="KW-0547">Nucleotide-binding</keyword>
<dbReference type="SUPFAM" id="SSF52540">
    <property type="entry name" value="P-loop containing nucleoside triphosphate hydrolases"/>
    <property type="match status" value="1"/>
</dbReference>
<dbReference type="InterPro" id="IPR000795">
    <property type="entry name" value="T_Tr_GTP-bd_dom"/>
</dbReference>
<dbReference type="InterPro" id="IPR020568">
    <property type="entry name" value="Ribosomal_Su5_D2-typ_SF"/>
</dbReference>
<dbReference type="Pfam" id="PF03764">
    <property type="entry name" value="EFG_IV"/>
    <property type="match status" value="2"/>
</dbReference>
<dbReference type="InterPro" id="IPR014721">
    <property type="entry name" value="Ribsml_uS5_D2-typ_fold_subgr"/>
</dbReference>
<feature type="domain" description="Tr-type G" evidence="6">
    <location>
        <begin position="7"/>
        <end position="281"/>
    </location>
</feature>
<evidence type="ECO:0000256" key="5">
    <source>
        <dbReference type="ARBA" id="ARBA00024731"/>
    </source>
</evidence>
<evidence type="ECO:0000256" key="4">
    <source>
        <dbReference type="ARBA" id="ARBA00023134"/>
    </source>
</evidence>
<sequence length="720" mass="80446">MRVYQTNEIKNIALLGSAGSGKTTLAESMLFGSGIIKRRGSVEAKNTVSDYFPVEQEYGYSVFPTVFHVEWNNKKLNIIDCPGSDDFVGGAITALNVTDQAVILINGQYGPEVGTQNNFRYTEKLKKPVIFLVNQLDSDKCDYDAVINTMKDIYGSKCVQIQYPVETGANFNEIIDVLLMKKYSWKAEGGMPIIEDIPEDQMEKAMELHRQLVEAAAENDDSLMEKFFEEEKLSEDELREGIRKGLVTRSIFPVFCVCAGEDKGVRRLMEFLGNVVPFVSEMPKIHNTRGEEVALDAQGPTSLYFFKTGMEPHIGEVSYFKVMSGSVKSGDDLTNADRGSKERIGQLYACAGANRIAVDQLNAGDIGCTVKLKDVKTGNTLNGKDCEWRFDFIKYPNSKYSRAIKAVNSADTEKVMAALLKMRQEDPTWVVEQSKELRQTIVHGQGEFHLRTLKWRLENNEKLPVTFVEAKIPYRETITKQARADYRHKKQSGGAGQFGEVHLIVEPYAEGMPDPTVYKFNGQEFKMNVKSKEEIDLDWGGKLVFINSVVGGAIDLRFMPAILKGVMDCIEHGPLTGSYARDVRVVVYDGKMHPVDSNELSFTLAARHAFSQAFKAAGPKILEPIYDLEVYVPADYMGDVMSDLQGRRALIMGMDSEAGYQKLSAKIPLKELSSYSISLSSLTGGRASFTTKFSSYELVPNDLQTKLIEEHEAELANEEE</sequence>
<dbReference type="Pfam" id="PF00679">
    <property type="entry name" value="EFG_C"/>
    <property type="match status" value="1"/>
</dbReference>
<dbReference type="CDD" id="cd03713">
    <property type="entry name" value="EFG_mtEFG_C"/>
    <property type="match status" value="1"/>
</dbReference>
<evidence type="ECO:0000256" key="2">
    <source>
        <dbReference type="ARBA" id="ARBA00017872"/>
    </source>
</evidence>
<dbReference type="InterPro" id="IPR005225">
    <property type="entry name" value="Small_GTP-bd"/>
</dbReference>
<evidence type="ECO:0000259" key="6">
    <source>
        <dbReference type="PROSITE" id="PS51722"/>
    </source>
</evidence>
<gene>
    <name evidence="7" type="ORF">HMPREF2137_02000</name>
</gene>
<dbReference type="SMART" id="SM00889">
    <property type="entry name" value="EFG_IV"/>
    <property type="match status" value="1"/>
</dbReference>
<dbReference type="Pfam" id="PF14492">
    <property type="entry name" value="EFG_III"/>
    <property type="match status" value="1"/>
</dbReference>
<dbReference type="RefSeq" id="WP_036871782.1">
    <property type="nucleotide sequence ID" value="NZ_JRNN01000027.1"/>
</dbReference>
<dbReference type="InterPro" id="IPR035647">
    <property type="entry name" value="EFG_III/V"/>
</dbReference>
<evidence type="ECO:0000256" key="3">
    <source>
        <dbReference type="ARBA" id="ARBA00022741"/>
    </source>
</evidence>
<dbReference type="PROSITE" id="PS51722">
    <property type="entry name" value="G_TR_2"/>
    <property type="match status" value="1"/>
</dbReference>
<dbReference type="GO" id="GO:0032790">
    <property type="term" value="P:ribosome disassembly"/>
    <property type="evidence" value="ECO:0007669"/>
    <property type="project" value="TreeGrafter"/>
</dbReference>
<name>A0A095ZPV7_9BACT</name>
<dbReference type="Pfam" id="PF00009">
    <property type="entry name" value="GTP_EFTU"/>
    <property type="match status" value="1"/>
</dbReference>
<keyword evidence="4" id="KW-0342">GTP-binding</keyword>
<dbReference type="InterPro" id="IPR035649">
    <property type="entry name" value="EFG_V"/>
</dbReference>
<dbReference type="SUPFAM" id="SSF54211">
    <property type="entry name" value="Ribosomal protein S5 domain 2-like"/>
    <property type="match status" value="1"/>
</dbReference>
<keyword evidence="7" id="KW-0648">Protein biosynthesis</keyword>
<comment type="function">
    <text evidence="5">Catalyzes the GTP-dependent ribosomal translocation step during translation elongation. During this step, the ribosome changes from the pre-translocational (PRE) to the post-translocational (POST) state as the newly formed A-site-bound peptidyl-tRNA and P-site-bound deacylated tRNA move to the P and E sites, respectively. Catalyzes the coordinated movement of the two tRNA molecules, the mRNA and conformational changes in the ribosome.</text>
</comment>
<protein>
    <recommendedName>
        <fullName evidence="2">Elongation factor G</fullName>
    </recommendedName>
    <alternativeName>
        <fullName evidence="1">Tetracycline resistance protein TetQ</fullName>
    </alternativeName>
</protein>
<dbReference type="FunFam" id="3.30.70.240:FF:000001">
    <property type="entry name" value="Elongation factor G"/>
    <property type="match status" value="1"/>
</dbReference>
<dbReference type="CDD" id="cd01434">
    <property type="entry name" value="EFG_mtEFG1_IV"/>
    <property type="match status" value="1"/>
</dbReference>
<evidence type="ECO:0000313" key="8">
    <source>
        <dbReference type="Proteomes" id="UP000029556"/>
    </source>
</evidence>
<dbReference type="EMBL" id="JRNN01000027">
    <property type="protein sequence ID" value="KGF36411.1"/>
    <property type="molecule type" value="Genomic_DNA"/>
</dbReference>
<dbReference type="Gene3D" id="2.40.30.10">
    <property type="entry name" value="Translation factors"/>
    <property type="match status" value="1"/>
</dbReference>
<dbReference type="NCBIfam" id="NF009381">
    <property type="entry name" value="PRK12740.1-5"/>
    <property type="match status" value="1"/>
</dbReference>
<dbReference type="InterPro" id="IPR053905">
    <property type="entry name" value="EF-G-like_DII"/>
</dbReference>
<dbReference type="AlphaFoldDB" id="A0A095ZPV7"/>
<dbReference type="Proteomes" id="UP000029556">
    <property type="component" value="Unassembled WGS sequence"/>
</dbReference>
<dbReference type="OrthoDB" id="9801591at2"/>
<comment type="caution">
    <text evidence="7">The sequence shown here is derived from an EMBL/GenBank/DDBJ whole genome shotgun (WGS) entry which is preliminary data.</text>
</comment>
<dbReference type="SUPFAM" id="SSF54980">
    <property type="entry name" value="EF-G C-terminal domain-like"/>
    <property type="match status" value="2"/>
</dbReference>
<dbReference type="SUPFAM" id="SSF50447">
    <property type="entry name" value="Translation proteins"/>
    <property type="match status" value="1"/>
</dbReference>
<dbReference type="GO" id="GO:0005525">
    <property type="term" value="F:GTP binding"/>
    <property type="evidence" value="ECO:0007669"/>
    <property type="project" value="UniProtKB-KW"/>
</dbReference>